<keyword evidence="2" id="KW-1185">Reference proteome</keyword>
<sequence>MVNETQYLDQNCPAVTQSTIAELNFNNKNFEGGLYLAFLEFTNIRTLNVSFNQLNDFSSIKFSKACPTSYLINTTTVFAYSSPLIKSNIAFSIFQDSYLVFWSFERMNN</sequence>
<dbReference type="EMBL" id="CAJVQB010001221">
    <property type="protein sequence ID" value="CAG8526724.1"/>
    <property type="molecule type" value="Genomic_DNA"/>
</dbReference>
<evidence type="ECO:0000313" key="2">
    <source>
        <dbReference type="Proteomes" id="UP000789901"/>
    </source>
</evidence>
<name>A0ABM8W512_GIGMA</name>
<organism evidence="1 2">
    <name type="scientific">Gigaspora margarita</name>
    <dbReference type="NCBI Taxonomy" id="4874"/>
    <lineage>
        <taxon>Eukaryota</taxon>
        <taxon>Fungi</taxon>
        <taxon>Fungi incertae sedis</taxon>
        <taxon>Mucoromycota</taxon>
        <taxon>Glomeromycotina</taxon>
        <taxon>Glomeromycetes</taxon>
        <taxon>Diversisporales</taxon>
        <taxon>Gigasporaceae</taxon>
        <taxon>Gigaspora</taxon>
    </lineage>
</organism>
<gene>
    <name evidence="1" type="ORF">GMARGA_LOCUS3425</name>
</gene>
<evidence type="ECO:0000313" key="1">
    <source>
        <dbReference type="EMBL" id="CAG8526724.1"/>
    </source>
</evidence>
<dbReference type="Proteomes" id="UP000789901">
    <property type="component" value="Unassembled WGS sequence"/>
</dbReference>
<accession>A0ABM8W512</accession>
<protein>
    <submittedName>
        <fullName evidence="1">6835_t:CDS:1</fullName>
    </submittedName>
</protein>
<comment type="caution">
    <text evidence="1">The sequence shown here is derived from an EMBL/GenBank/DDBJ whole genome shotgun (WGS) entry which is preliminary data.</text>
</comment>
<proteinExistence type="predicted"/>
<reference evidence="1 2" key="1">
    <citation type="submission" date="2021-06" db="EMBL/GenBank/DDBJ databases">
        <authorList>
            <person name="Kallberg Y."/>
            <person name="Tangrot J."/>
            <person name="Rosling A."/>
        </authorList>
    </citation>
    <scope>NUCLEOTIDE SEQUENCE [LARGE SCALE GENOMIC DNA]</scope>
    <source>
        <strain evidence="1 2">120-4 pot B 10/14</strain>
    </source>
</reference>